<protein>
    <submittedName>
        <fullName evidence="3">MoxR-like ATPase</fullName>
    </submittedName>
</protein>
<evidence type="ECO:0000313" key="4">
    <source>
        <dbReference type="Proteomes" id="UP001429357"/>
    </source>
</evidence>
<proteinExistence type="predicted"/>
<dbReference type="Proteomes" id="UP001429357">
    <property type="component" value="Unassembled WGS sequence"/>
</dbReference>
<sequence>MLENFYTTLHREVAKQVIGNQQAQKLLLTALLAEGHVLLEDDPGSGKTALSRALADSLGLHFQRVQATPDLLPSDLTGINIYRPDTKQFEFHAGPIFTEILLVDEINRATPRTQSALLEAMAERQVTADGQTRSLSELFFVIATQNPLETAGTFPLPEAQLDRFMFQLSLEKLQPQDKEQLISQALKEGLLLPPLSPVTDAQQILAIRQTVREVYFHPVLLDYLVSLCEQVPSLEGVVTGVSHRCLIQFAKACQAYAYLEKRQFVLPDDIQTLATPILAHRLFFQNAYTTTSRKEELIGELLHKIQVPTEDWELKSV</sequence>
<reference evidence="3" key="1">
    <citation type="submission" date="2016-06" db="EMBL/GenBank/DDBJ databases">
        <authorList>
            <person name="Van Tyne D."/>
        </authorList>
    </citation>
    <scope>NUCLEOTIDE SEQUENCE</scope>
    <source>
        <strain evidence="3">JM9A</strain>
    </source>
</reference>
<reference evidence="3" key="2">
    <citation type="submission" date="2024-02" db="EMBL/GenBank/DDBJ databases">
        <title>The Genome Sequence of Enterococcus diestrammenae JM9A.</title>
        <authorList>
            <person name="Earl A."/>
            <person name="Manson A."/>
            <person name="Gilmore M."/>
            <person name="Sanders J."/>
            <person name="Shea T."/>
            <person name="Howe W."/>
            <person name="Livny J."/>
            <person name="Cuomo C."/>
            <person name="Neafsey D."/>
            <person name="Birren B."/>
        </authorList>
    </citation>
    <scope>NUCLEOTIDE SEQUENCE</scope>
    <source>
        <strain evidence="3">JM9A</strain>
    </source>
</reference>
<dbReference type="SUPFAM" id="SSF52540">
    <property type="entry name" value="P-loop containing nucleoside triphosphate hydrolases"/>
    <property type="match status" value="1"/>
</dbReference>
<dbReference type="PANTHER" id="PTHR42759">
    <property type="entry name" value="MOXR FAMILY PROTEIN"/>
    <property type="match status" value="1"/>
</dbReference>
<dbReference type="PANTHER" id="PTHR42759:SF5">
    <property type="entry name" value="METHANOL DEHYDROGENASE REGULATOR"/>
    <property type="match status" value="1"/>
</dbReference>
<dbReference type="InterPro" id="IPR041628">
    <property type="entry name" value="ChlI/MoxR_AAA_lid"/>
</dbReference>
<dbReference type="InterPro" id="IPR027417">
    <property type="entry name" value="P-loop_NTPase"/>
</dbReference>
<accession>A0ABV0F116</accession>
<evidence type="ECO:0000259" key="2">
    <source>
        <dbReference type="Pfam" id="PF17863"/>
    </source>
</evidence>
<dbReference type="PIRSF" id="PIRSF002849">
    <property type="entry name" value="AAA_ATPase_chaperone_MoxR_prd"/>
    <property type="match status" value="1"/>
</dbReference>
<gene>
    <name evidence="3" type="ORF">BAU18_001232</name>
</gene>
<dbReference type="InterPro" id="IPR050764">
    <property type="entry name" value="CbbQ/NirQ/NorQ/GpvN"/>
</dbReference>
<dbReference type="CDD" id="cd00009">
    <property type="entry name" value="AAA"/>
    <property type="match status" value="1"/>
</dbReference>
<name>A0ABV0F116_9ENTE</name>
<comment type="caution">
    <text evidence="3">The sequence shown here is derived from an EMBL/GenBank/DDBJ whole genome shotgun (WGS) entry which is preliminary data.</text>
</comment>
<dbReference type="Pfam" id="PF17863">
    <property type="entry name" value="AAA_lid_2"/>
    <property type="match status" value="1"/>
</dbReference>
<organism evidence="3 4">
    <name type="scientific">Enterococcus diestrammenae</name>
    <dbReference type="NCBI Taxonomy" id="1155073"/>
    <lineage>
        <taxon>Bacteria</taxon>
        <taxon>Bacillati</taxon>
        <taxon>Bacillota</taxon>
        <taxon>Bacilli</taxon>
        <taxon>Lactobacillales</taxon>
        <taxon>Enterococcaceae</taxon>
        <taxon>Enterococcus</taxon>
    </lineage>
</organism>
<dbReference type="RefSeq" id="WP_161868369.1">
    <property type="nucleotide sequence ID" value="NZ_MAEI02000001.1"/>
</dbReference>
<evidence type="ECO:0000259" key="1">
    <source>
        <dbReference type="Pfam" id="PF07726"/>
    </source>
</evidence>
<feature type="domain" description="ATPase AAA-3" evidence="1">
    <location>
        <begin position="36"/>
        <end position="166"/>
    </location>
</feature>
<feature type="domain" description="ChlI/MoxR AAA lid" evidence="2">
    <location>
        <begin position="240"/>
        <end position="296"/>
    </location>
</feature>
<evidence type="ECO:0000313" key="3">
    <source>
        <dbReference type="EMBL" id="MEO1781645.1"/>
    </source>
</evidence>
<dbReference type="Gene3D" id="1.10.8.80">
    <property type="entry name" value="Magnesium chelatase subunit I, C-Terminal domain"/>
    <property type="match status" value="1"/>
</dbReference>
<dbReference type="Gene3D" id="3.40.50.300">
    <property type="entry name" value="P-loop containing nucleotide triphosphate hydrolases"/>
    <property type="match status" value="1"/>
</dbReference>
<dbReference type="EMBL" id="MAEI02000001">
    <property type="protein sequence ID" value="MEO1781645.1"/>
    <property type="molecule type" value="Genomic_DNA"/>
</dbReference>
<dbReference type="Pfam" id="PF07726">
    <property type="entry name" value="AAA_3"/>
    <property type="match status" value="1"/>
</dbReference>
<keyword evidence="4" id="KW-1185">Reference proteome</keyword>
<dbReference type="InterPro" id="IPR011703">
    <property type="entry name" value="ATPase_AAA-3"/>
</dbReference>